<organism evidence="1 2">
    <name type="scientific">Roseibium suaedae</name>
    <dbReference type="NCBI Taxonomy" id="735517"/>
    <lineage>
        <taxon>Bacteria</taxon>
        <taxon>Pseudomonadati</taxon>
        <taxon>Pseudomonadota</taxon>
        <taxon>Alphaproteobacteria</taxon>
        <taxon>Hyphomicrobiales</taxon>
        <taxon>Stappiaceae</taxon>
        <taxon>Roseibium</taxon>
    </lineage>
</organism>
<dbReference type="GO" id="GO:0051536">
    <property type="term" value="F:iron-sulfur cluster binding"/>
    <property type="evidence" value="ECO:0007669"/>
    <property type="project" value="InterPro"/>
</dbReference>
<dbReference type="AlphaFoldDB" id="A0A1M7HWR9"/>
<evidence type="ECO:0000313" key="1">
    <source>
        <dbReference type="EMBL" id="SHM32868.1"/>
    </source>
</evidence>
<reference evidence="1 2" key="1">
    <citation type="submission" date="2016-11" db="EMBL/GenBank/DDBJ databases">
        <authorList>
            <person name="Jaros S."/>
            <person name="Januszkiewicz K."/>
            <person name="Wedrychowicz H."/>
        </authorList>
    </citation>
    <scope>NUCLEOTIDE SEQUENCE [LARGE SCALE GENOMIC DNA]</scope>
    <source>
        <strain evidence="1 2">DSM 22153</strain>
    </source>
</reference>
<dbReference type="Proteomes" id="UP000186002">
    <property type="component" value="Unassembled WGS sequence"/>
</dbReference>
<evidence type="ECO:0000313" key="2">
    <source>
        <dbReference type="Proteomes" id="UP000186002"/>
    </source>
</evidence>
<keyword evidence="2" id="KW-1185">Reference proteome</keyword>
<protein>
    <submittedName>
        <fullName evidence="1">Radical SAM family RiPP maturation amino acid epimerase</fullName>
    </submittedName>
</protein>
<dbReference type="EMBL" id="FRBW01000002">
    <property type="protein sequence ID" value="SHM32868.1"/>
    <property type="molecule type" value="Genomic_DNA"/>
</dbReference>
<dbReference type="RefSeq" id="WP_073013236.1">
    <property type="nucleotide sequence ID" value="NZ_FRBW01000002.1"/>
</dbReference>
<dbReference type="InterPro" id="IPR007197">
    <property type="entry name" value="rSAM"/>
</dbReference>
<sequence length="496" mass="55942">MKITKATRHYRGIFETRSAEQIRELAHTKRFMERLATDPAFRQALGENLACPSKAAEAFGLELDPAEVPTLWRVDHRKWRHSDERQRWPKAAAWDDYIKDMLTHRDMIRDEGATEHIHPKFDRWRQRQIRRSYSELGASAHAVVHPIVAFELSEGCTVGCWFCGLSADKFRGHVSYDEKGEMWKGVVKAMNDRFDTAVQTGFCYWATDPCDNPDYDRFIEDYYHITGALPQTTTAAPLKDEALTRRVLALFDKFKTVTNRFSVLSVRHLDKIHGAFTPEELMGVELVLQSKHSLSAKAHAGRARERVQKLREAGRSEKISELEIDHTTIACVSGFLVSMVRQTVQLVVPVPGSDKYPLGYRVFGERHFEDAASFGAAIDDLIDTHMMADMPAHWPARFRADLVCEPVKNGFRLISRCQEHTIENPSCGRLAGELIVSGHHTMGEVVSALVEAGTDLMVAAEFMDTVFSAGVLEEYSSDVEADTYRAEALAAAVPAE</sequence>
<dbReference type="OrthoDB" id="8251299at2"/>
<dbReference type="InterPro" id="IPR030950">
    <property type="entry name" value="rSAM_PoyD"/>
</dbReference>
<proteinExistence type="predicted"/>
<gene>
    <name evidence="1" type="ORF">SAMN05444272_2355</name>
</gene>
<dbReference type="NCBIfam" id="TIGR04517">
    <property type="entry name" value="rSAM_PoyD"/>
    <property type="match status" value="1"/>
</dbReference>
<dbReference type="STRING" id="735517.SAMN05444272_2355"/>
<name>A0A1M7HWR9_9HYPH</name>
<dbReference type="GO" id="GO:0003824">
    <property type="term" value="F:catalytic activity"/>
    <property type="evidence" value="ECO:0007669"/>
    <property type="project" value="InterPro"/>
</dbReference>
<dbReference type="SFLD" id="SFLDS00029">
    <property type="entry name" value="Radical_SAM"/>
    <property type="match status" value="1"/>
</dbReference>
<accession>A0A1M7HWR9</accession>